<evidence type="ECO:0000313" key="1">
    <source>
        <dbReference type="EMBL" id="RYR69101.1"/>
    </source>
</evidence>
<dbReference type="Gene3D" id="1.25.40.10">
    <property type="entry name" value="Tetratricopeptide repeat domain"/>
    <property type="match status" value="1"/>
</dbReference>
<gene>
    <name evidence="1" type="ORF">Ahy_A03g015633</name>
</gene>
<sequence>MMKADGCEPGVKTYDLLMGKLGSMNRVNKANTLFNEAKKRGMAVVAKEYVVDPWYAKKAKASKEKKKETLPEKMARKRRTLKQIRLSFVKPPMGRA</sequence>
<dbReference type="AlphaFoldDB" id="A0A445E1A5"/>
<keyword evidence="2" id="KW-1185">Reference proteome</keyword>
<name>A0A445E1A5_ARAHY</name>
<dbReference type="InterPro" id="IPR011990">
    <property type="entry name" value="TPR-like_helical_dom_sf"/>
</dbReference>
<dbReference type="STRING" id="3818.A0A445E1A5"/>
<evidence type="ECO:0000313" key="2">
    <source>
        <dbReference type="Proteomes" id="UP000289738"/>
    </source>
</evidence>
<accession>A0A445E1A5</accession>
<protein>
    <submittedName>
        <fullName evidence="1">Uncharacterized protein</fullName>
    </submittedName>
</protein>
<comment type="caution">
    <text evidence="1">The sequence shown here is derived from an EMBL/GenBank/DDBJ whole genome shotgun (WGS) entry which is preliminary data.</text>
</comment>
<proteinExistence type="predicted"/>
<reference evidence="1 2" key="1">
    <citation type="submission" date="2019-01" db="EMBL/GenBank/DDBJ databases">
        <title>Sequencing of cultivated peanut Arachis hypogaea provides insights into genome evolution and oil improvement.</title>
        <authorList>
            <person name="Chen X."/>
        </authorList>
    </citation>
    <scope>NUCLEOTIDE SEQUENCE [LARGE SCALE GENOMIC DNA]</scope>
    <source>
        <strain evidence="2">cv. Fuhuasheng</strain>
        <tissue evidence="1">Leaves</tissue>
    </source>
</reference>
<organism evidence="1 2">
    <name type="scientific">Arachis hypogaea</name>
    <name type="common">Peanut</name>
    <dbReference type="NCBI Taxonomy" id="3818"/>
    <lineage>
        <taxon>Eukaryota</taxon>
        <taxon>Viridiplantae</taxon>
        <taxon>Streptophyta</taxon>
        <taxon>Embryophyta</taxon>
        <taxon>Tracheophyta</taxon>
        <taxon>Spermatophyta</taxon>
        <taxon>Magnoliopsida</taxon>
        <taxon>eudicotyledons</taxon>
        <taxon>Gunneridae</taxon>
        <taxon>Pentapetalae</taxon>
        <taxon>rosids</taxon>
        <taxon>fabids</taxon>
        <taxon>Fabales</taxon>
        <taxon>Fabaceae</taxon>
        <taxon>Papilionoideae</taxon>
        <taxon>50 kb inversion clade</taxon>
        <taxon>dalbergioids sensu lato</taxon>
        <taxon>Dalbergieae</taxon>
        <taxon>Pterocarpus clade</taxon>
        <taxon>Arachis</taxon>
    </lineage>
</organism>
<dbReference type="Proteomes" id="UP000289738">
    <property type="component" value="Chromosome A03"/>
</dbReference>
<dbReference type="EMBL" id="SDMP01000003">
    <property type="protein sequence ID" value="RYR69101.1"/>
    <property type="molecule type" value="Genomic_DNA"/>
</dbReference>